<feature type="region of interest" description="Disordered" evidence="1">
    <location>
        <begin position="1"/>
        <end position="31"/>
    </location>
</feature>
<gene>
    <name evidence="2" type="ORF">SAMN05421811_13223</name>
</gene>
<name>A0A1I0LVJ3_9ACTN</name>
<dbReference type="EMBL" id="FOHX01000032">
    <property type="protein sequence ID" value="SEU47848.1"/>
    <property type="molecule type" value="Genomic_DNA"/>
</dbReference>
<accession>A0A1I0LVJ3</accession>
<dbReference type="Proteomes" id="UP000199361">
    <property type="component" value="Unassembled WGS sequence"/>
</dbReference>
<dbReference type="OrthoDB" id="3539768at2"/>
<dbReference type="STRING" id="568860.SAMN05421811_13223"/>
<dbReference type="AlphaFoldDB" id="A0A1I0LVJ3"/>
<evidence type="ECO:0000313" key="2">
    <source>
        <dbReference type="EMBL" id="SEU47848.1"/>
    </source>
</evidence>
<evidence type="ECO:0000313" key="3">
    <source>
        <dbReference type="Proteomes" id="UP000199361"/>
    </source>
</evidence>
<protein>
    <submittedName>
        <fullName evidence="2">Uncharacterized protein</fullName>
    </submittedName>
</protein>
<feature type="compositionally biased region" description="Low complexity" evidence="1">
    <location>
        <begin position="9"/>
        <end position="19"/>
    </location>
</feature>
<dbReference type="RefSeq" id="WP_091094349.1">
    <property type="nucleotide sequence ID" value="NZ_FOHX01000032.1"/>
</dbReference>
<keyword evidence="3" id="KW-1185">Reference proteome</keyword>
<proteinExistence type="predicted"/>
<sequence length="144" mass="15465">MCLSDLPYPASRPAPSDHPASPPSSGSPPLSSVQAIEAIYQRLLSDQGHWGAGTLQAISDVLVRAGRGIEAEMMETVTGWPIARVHTDQVEGYIMQATDGGVVVDLYTRDEQAADRLHVLVDGRPVCGRPLPEAMQAERRPQPA</sequence>
<evidence type="ECO:0000256" key="1">
    <source>
        <dbReference type="SAM" id="MobiDB-lite"/>
    </source>
</evidence>
<reference evidence="2 3" key="1">
    <citation type="submission" date="2016-10" db="EMBL/GenBank/DDBJ databases">
        <authorList>
            <person name="de Groot N.N."/>
        </authorList>
    </citation>
    <scope>NUCLEOTIDE SEQUENCE [LARGE SCALE GENOMIC DNA]</scope>
    <source>
        <strain evidence="2 3">CGMCC 4.5598</strain>
    </source>
</reference>
<organism evidence="2 3">
    <name type="scientific">Nonomuraea wenchangensis</name>
    <dbReference type="NCBI Taxonomy" id="568860"/>
    <lineage>
        <taxon>Bacteria</taxon>
        <taxon>Bacillati</taxon>
        <taxon>Actinomycetota</taxon>
        <taxon>Actinomycetes</taxon>
        <taxon>Streptosporangiales</taxon>
        <taxon>Streptosporangiaceae</taxon>
        <taxon>Nonomuraea</taxon>
    </lineage>
</organism>